<gene>
    <name evidence="2" type="ORF">ENY07_12235</name>
</gene>
<proteinExistence type="predicted"/>
<evidence type="ECO:0000313" key="2">
    <source>
        <dbReference type="EMBL" id="HGC43969.1"/>
    </source>
</evidence>
<comment type="caution">
    <text evidence="2">The sequence shown here is derived from an EMBL/GenBank/DDBJ whole genome shotgun (WGS) entry which is preliminary data.</text>
</comment>
<dbReference type="EMBL" id="DTQM01000232">
    <property type="protein sequence ID" value="HGC43969.1"/>
    <property type="molecule type" value="Genomic_DNA"/>
</dbReference>
<dbReference type="AlphaFoldDB" id="A0A8J4HD34"/>
<feature type="region of interest" description="Disordered" evidence="1">
    <location>
        <begin position="164"/>
        <end position="185"/>
    </location>
</feature>
<name>A0A8J4HD34_9PROT</name>
<evidence type="ECO:0000256" key="1">
    <source>
        <dbReference type="SAM" id="MobiDB-lite"/>
    </source>
</evidence>
<reference evidence="2" key="1">
    <citation type="journal article" date="2020" name="mSystems">
        <title>Genome- and Community-Level Interaction Insights into Carbon Utilization and Element Cycling Functions of Hydrothermarchaeota in Hydrothermal Sediment.</title>
        <authorList>
            <person name="Zhou Z."/>
            <person name="Liu Y."/>
            <person name="Xu W."/>
            <person name="Pan J."/>
            <person name="Luo Z.H."/>
            <person name="Li M."/>
        </authorList>
    </citation>
    <scope>NUCLEOTIDE SEQUENCE</scope>
    <source>
        <strain evidence="2">SpSt-997</strain>
    </source>
</reference>
<accession>A0A8J4HD34</accession>
<organism evidence="2">
    <name type="scientific">Acidicaldus sp</name>
    <dbReference type="NCBI Taxonomy" id="1872105"/>
    <lineage>
        <taxon>Bacteria</taxon>
        <taxon>Pseudomonadati</taxon>
        <taxon>Pseudomonadota</taxon>
        <taxon>Alphaproteobacteria</taxon>
        <taxon>Acetobacterales</taxon>
        <taxon>Acetobacteraceae</taxon>
        <taxon>Acidicaldus</taxon>
    </lineage>
</organism>
<protein>
    <submittedName>
        <fullName evidence="2">Uncharacterized protein</fullName>
    </submittedName>
</protein>
<sequence length="185" mass="19406">MVGITLSPEQIRAAPPDVRRWLEHEISTALGFGLNAAAPAAPRQHLISCSLEEARVLLSSIAGMLPVVAVFFELGREPAMPAAPGLRAFRLADMQRHARLESPDQIIAALEVINDGIRRLRGEPEATVYALDGQGHCIIADGTAVSVLRLWQEIVAARGLASAAGPDVGEGTDAPAMPGVATPPG</sequence>